<organism evidence="1 2">
    <name type="scientific">Filifactor villosus</name>
    <dbReference type="NCBI Taxonomy" id="29374"/>
    <lineage>
        <taxon>Bacteria</taxon>
        <taxon>Bacillati</taxon>
        <taxon>Bacillota</taxon>
        <taxon>Clostridia</taxon>
        <taxon>Peptostreptococcales</taxon>
        <taxon>Filifactoraceae</taxon>
        <taxon>Filifactor</taxon>
    </lineage>
</organism>
<dbReference type="EMBL" id="JBHSHL010000055">
    <property type="protein sequence ID" value="MFC4805618.1"/>
    <property type="molecule type" value="Genomic_DNA"/>
</dbReference>
<dbReference type="Proteomes" id="UP001595916">
    <property type="component" value="Unassembled WGS sequence"/>
</dbReference>
<dbReference type="SUPFAM" id="SSF160527">
    <property type="entry name" value="V-type ATPase subunit E-like"/>
    <property type="match status" value="1"/>
</dbReference>
<sequence>MITLEEKLQQFHDLVHEKVEKEIGREVSEKKIQIQTFLEEEKARLQTALDREKTASVRRIDRQKSERISALKQEEKRKYLRKNEIFIRDLIQNVEQKARDYVLGEEYVDFVIRLFSKILKEAKMDVQKEFVLYLCPPRFDQIKEKIADNAMEEGYTSFEIKEGEIRDIGGFILEIPQDNVRINKTIAKKLESMRDPIGQYLSDYVREGAEWNG</sequence>
<keyword evidence="2" id="KW-1185">Reference proteome</keyword>
<dbReference type="InterPro" id="IPR038495">
    <property type="entry name" value="ATPase_E_C"/>
</dbReference>
<dbReference type="Gene3D" id="3.30.2320.30">
    <property type="entry name" value="ATP synthase, E subunit, C-terminal"/>
    <property type="match status" value="1"/>
</dbReference>
<proteinExistence type="predicted"/>
<accession>A0ABV9QN28</accession>
<gene>
    <name evidence="1" type="ORF">ACFO4R_11140</name>
</gene>
<dbReference type="RefSeq" id="WP_379789225.1">
    <property type="nucleotide sequence ID" value="NZ_JBHSHL010000055.1"/>
</dbReference>
<comment type="caution">
    <text evidence="1">The sequence shown here is derived from an EMBL/GenBank/DDBJ whole genome shotgun (WGS) entry which is preliminary data.</text>
</comment>
<reference evidence="2" key="1">
    <citation type="journal article" date="2019" name="Int. J. Syst. Evol. Microbiol.">
        <title>The Global Catalogue of Microorganisms (GCM) 10K type strain sequencing project: providing services to taxonomists for standard genome sequencing and annotation.</title>
        <authorList>
            <consortium name="The Broad Institute Genomics Platform"/>
            <consortium name="The Broad Institute Genome Sequencing Center for Infectious Disease"/>
            <person name="Wu L."/>
            <person name="Ma J."/>
        </authorList>
    </citation>
    <scope>NUCLEOTIDE SEQUENCE [LARGE SCALE GENOMIC DNA]</scope>
    <source>
        <strain evidence="2">CCUG 46385</strain>
    </source>
</reference>
<protein>
    <submittedName>
        <fullName evidence="1">V-type ATP synthase subunit E</fullName>
    </submittedName>
</protein>
<name>A0ABV9QN28_9FIRM</name>
<evidence type="ECO:0000313" key="2">
    <source>
        <dbReference type="Proteomes" id="UP001595916"/>
    </source>
</evidence>
<evidence type="ECO:0000313" key="1">
    <source>
        <dbReference type="EMBL" id="MFC4805618.1"/>
    </source>
</evidence>